<proteinExistence type="predicted"/>
<dbReference type="Pfam" id="PF08634">
    <property type="entry name" value="Pet127"/>
    <property type="match status" value="1"/>
</dbReference>
<dbReference type="OrthoDB" id="10249045at2759"/>
<dbReference type="PANTHER" id="PTHR31014">
    <property type="entry name" value="MITOCHONDRIAL TRANSLATION SYSTEM COMPONENT PET127-RELATED"/>
    <property type="match status" value="1"/>
</dbReference>
<sequence>IMLRISRNVKYRQSLHMPALCRLLSNQTSNQIKALVDTDSDVCIISHSTLKNKKSKNPKKHILPKPSLSQRLRDSVIRKKLSEDNWVALPENISYKSVPPPKKVEVATLAHGLEKVLFNPGVHFLQDPKTKNYNFTQYLEDITQPLDFDYDSLQPYITSSKDNSLVDLAKKLQKRYIGSTSSVSSTLSHLYFVMSNFKPVNTSCLSRAFENESKEFTRGSRTPASIYLRWKDGVYAVDVDKSYDLDETILSVLGKSLEKVLTSEPNEFEKHLKENSSQLTDEEKNQPESYAYGECGKFLLRSQLDCYDSRLPRGTFDLKTRAAMPVRLDIQNYADYLGYKLKRSKGLFESFEREYYDMIRSAFLKYSFQVRIGHMDGIMVAYHNTSKIFGFQYISREEMDSRLFGSTKIGDQVFRNALVMFESILDMATEKFPQQTLRLSFDTKKQAQTKEATTNIFIEAVPNAATNTEASLAATEAESTNITEKHYDPYDNLAMYSLKTQSIVNNLAIQGPLQFKNPQKDTWSVHTKIEEMYPNDPKKRKEHFIQMRKFQASVYLPTSKKSNPLHDMFRRISEKELKNETQ</sequence>
<dbReference type="GO" id="GO:0000964">
    <property type="term" value="P:mitochondrial RNA 5'-end processing"/>
    <property type="evidence" value="ECO:0007669"/>
    <property type="project" value="TreeGrafter"/>
</dbReference>
<organism evidence="1 2">
    <name type="scientific">Mucor plumbeus</name>
    <dbReference type="NCBI Taxonomy" id="97098"/>
    <lineage>
        <taxon>Eukaryota</taxon>
        <taxon>Fungi</taxon>
        <taxon>Fungi incertae sedis</taxon>
        <taxon>Mucoromycota</taxon>
        <taxon>Mucoromycotina</taxon>
        <taxon>Mucoromycetes</taxon>
        <taxon>Mucorales</taxon>
        <taxon>Mucorineae</taxon>
        <taxon>Mucoraceae</taxon>
        <taxon>Mucor</taxon>
    </lineage>
</organism>
<dbReference type="AlphaFoldDB" id="A0A8H7V9R8"/>
<keyword evidence="2" id="KW-1185">Reference proteome</keyword>
<evidence type="ECO:0000313" key="1">
    <source>
        <dbReference type="EMBL" id="KAG2206439.1"/>
    </source>
</evidence>
<dbReference type="Proteomes" id="UP000650833">
    <property type="component" value="Unassembled WGS sequence"/>
</dbReference>
<dbReference type="InterPro" id="IPR013943">
    <property type="entry name" value="Pet127"/>
</dbReference>
<dbReference type="PANTHER" id="PTHR31014:SF0">
    <property type="entry name" value="MITOCHONDRIAL TRANSLATION SYSTEM COMPONENT PET127-RELATED"/>
    <property type="match status" value="1"/>
</dbReference>
<name>A0A8H7V9R8_9FUNG</name>
<protein>
    <submittedName>
        <fullName evidence="1">Uncharacterized protein</fullName>
    </submittedName>
</protein>
<dbReference type="GO" id="GO:0005740">
    <property type="term" value="C:mitochondrial envelope"/>
    <property type="evidence" value="ECO:0007669"/>
    <property type="project" value="TreeGrafter"/>
</dbReference>
<gene>
    <name evidence="1" type="ORF">INT46_006967</name>
</gene>
<comment type="caution">
    <text evidence="1">The sequence shown here is derived from an EMBL/GenBank/DDBJ whole genome shotgun (WGS) entry which is preliminary data.</text>
</comment>
<dbReference type="EMBL" id="JAEPRC010000149">
    <property type="protein sequence ID" value="KAG2206439.1"/>
    <property type="molecule type" value="Genomic_DNA"/>
</dbReference>
<accession>A0A8H7V9R8</accession>
<evidence type="ECO:0000313" key="2">
    <source>
        <dbReference type="Proteomes" id="UP000650833"/>
    </source>
</evidence>
<reference evidence="1" key="1">
    <citation type="submission" date="2020-12" db="EMBL/GenBank/DDBJ databases">
        <title>Metabolic potential, ecology and presence of endohyphal bacteria is reflected in genomic diversity of Mucoromycotina.</title>
        <authorList>
            <person name="Muszewska A."/>
            <person name="Okrasinska A."/>
            <person name="Steczkiewicz K."/>
            <person name="Drgas O."/>
            <person name="Orlowska M."/>
            <person name="Perlinska-Lenart U."/>
            <person name="Aleksandrzak-Piekarczyk T."/>
            <person name="Szatraj K."/>
            <person name="Zielenkiewicz U."/>
            <person name="Pilsyk S."/>
            <person name="Malc E."/>
            <person name="Mieczkowski P."/>
            <person name="Kruszewska J.S."/>
            <person name="Biernat P."/>
            <person name="Pawlowska J."/>
        </authorList>
    </citation>
    <scope>NUCLEOTIDE SEQUENCE</scope>
    <source>
        <strain evidence="1">CBS 226.32</strain>
    </source>
</reference>
<feature type="non-terminal residue" evidence="1">
    <location>
        <position position="1"/>
    </location>
</feature>